<dbReference type="InterPro" id="IPR011009">
    <property type="entry name" value="Kinase-like_dom_sf"/>
</dbReference>
<dbReference type="Pfam" id="PF00069">
    <property type="entry name" value="Pkinase"/>
    <property type="match status" value="1"/>
</dbReference>
<keyword evidence="3" id="KW-0808">Transferase</keyword>
<dbReference type="GO" id="GO:0005524">
    <property type="term" value="F:ATP binding"/>
    <property type="evidence" value="ECO:0007669"/>
    <property type="project" value="InterPro"/>
</dbReference>
<dbReference type="GO" id="GO:0004674">
    <property type="term" value="F:protein serine/threonine kinase activity"/>
    <property type="evidence" value="ECO:0007669"/>
    <property type="project" value="TreeGrafter"/>
</dbReference>
<dbReference type="OrthoDB" id="3260205at2759"/>
<dbReference type="SMART" id="SM00220">
    <property type="entry name" value="S_TKc"/>
    <property type="match status" value="1"/>
</dbReference>
<evidence type="ECO:0000313" key="3">
    <source>
        <dbReference type="EMBL" id="TEB26738.1"/>
    </source>
</evidence>
<evidence type="ECO:0000256" key="1">
    <source>
        <dbReference type="SAM" id="MobiDB-lite"/>
    </source>
</evidence>
<keyword evidence="3" id="KW-0418">Kinase</keyword>
<reference evidence="3 4" key="1">
    <citation type="journal article" date="2019" name="Nat. Ecol. Evol.">
        <title>Megaphylogeny resolves global patterns of mushroom evolution.</title>
        <authorList>
            <person name="Varga T."/>
            <person name="Krizsan K."/>
            <person name="Foldi C."/>
            <person name="Dima B."/>
            <person name="Sanchez-Garcia M."/>
            <person name="Sanchez-Ramirez S."/>
            <person name="Szollosi G.J."/>
            <person name="Szarkandi J.G."/>
            <person name="Papp V."/>
            <person name="Albert L."/>
            <person name="Andreopoulos W."/>
            <person name="Angelini C."/>
            <person name="Antonin V."/>
            <person name="Barry K.W."/>
            <person name="Bougher N.L."/>
            <person name="Buchanan P."/>
            <person name="Buyck B."/>
            <person name="Bense V."/>
            <person name="Catcheside P."/>
            <person name="Chovatia M."/>
            <person name="Cooper J."/>
            <person name="Damon W."/>
            <person name="Desjardin D."/>
            <person name="Finy P."/>
            <person name="Geml J."/>
            <person name="Haridas S."/>
            <person name="Hughes K."/>
            <person name="Justo A."/>
            <person name="Karasinski D."/>
            <person name="Kautmanova I."/>
            <person name="Kiss B."/>
            <person name="Kocsube S."/>
            <person name="Kotiranta H."/>
            <person name="LaButti K.M."/>
            <person name="Lechner B.E."/>
            <person name="Liimatainen K."/>
            <person name="Lipzen A."/>
            <person name="Lukacs Z."/>
            <person name="Mihaltcheva S."/>
            <person name="Morgado L.N."/>
            <person name="Niskanen T."/>
            <person name="Noordeloos M.E."/>
            <person name="Ohm R.A."/>
            <person name="Ortiz-Santana B."/>
            <person name="Ovrebo C."/>
            <person name="Racz N."/>
            <person name="Riley R."/>
            <person name="Savchenko A."/>
            <person name="Shiryaev A."/>
            <person name="Soop K."/>
            <person name="Spirin V."/>
            <person name="Szebenyi C."/>
            <person name="Tomsovsky M."/>
            <person name="Tulloss R.E."/>
            <person name="Uehling J."/>
            <person name="Grigoriev I.V."/>
            <person name="Vagvolgyi C."/>
            <person name="Papp T."/>
            <person name="Martin F.M."/>
            <person name="Miettinen O."/>
            <person name="Hibbett D.S."/>
            <person name="Nagy L.G."/>
        </authorList>
    </citation>
    <scope>NUCLEOTIDE SEQUENCE [LARGE SCALE GENOMIC DNA]</scope>
    <source>
        <strain evidence="3 4">FP101781</strain>
    </source>
</reference>
<dbReference type="STRING" id="71717.A0A4Y7SYM3"/>
<accession>A0A4Y7SYM3</accession>
<name>A0A4Y7SYM3_COPMI</name>
<sequence length="390" mass="42772">MSFNDSYRRYAPYSSPQRPVDSSRVSSSTIAADRSGSSWMAAPASPWPYTQALDRSSQASWSRSSSSARVNNSHASNWSTSPSIHAQHYSSKGLVPVARECPDLTGSLRLLNPHSVAGGGSSYVFVATLSRQGRNDKKVAVKVIRDQGRTDDPRLIERLERRIARESKLWHSFNHANVIRLYGLARDHALSSTVPGLVFPWCVNGTVLEFVQRCPHVARIPLIKGVASGLKYIHDLNAVHGDIKSANVLISDDFRPLITDFGCSKILKMKGFTTDLKASLKYMAPELMDVFGVDDVDANGKKKSGTPSTKETDVWAFGLVGAEIIGSQEVFPRIRDIHLPAYITGGGRPRKSDFSKLSGEADMVWPVLEMCWNSAPGARPAMETVLRSLA</sequence>
<dbReference type="EMBL" id="QPFP01000046">
    <property type="protein sequence ID" value="TEB26738.1"/>
    <property type="molecule type" value="Genomic_DNA"/>
</dbReference>
<dbReference type="PROSITE" id="PS50011">
    <property type="entry name" value="PROTEIN_KINASE_DOM"/>
    <property type="match status" value="1"/>
</dbReference>
<feature type="compositionally biased region" description="Polar residues" evidence="1">
    <location>
        <begin position="23"/>
        <end position="35"/>
    </location>
</feature>
<dbReference type="SUPFAM" id="SSF56112">
    <property type="entry name" value="Protein kinase-like (PK-like)"/>
    <property type="match status" value="1"/>
</dbReference>
<evidence type="ECO:0000259" key="2">
    <source>
        <dbReference type="PROSITE" id="PS50011"/>
    </source>
</evidence>
<dbReference type="InterPro" id="IPR000719">
    <property type="entry name" value="Prot_kinase_dom"/>
</dbReference>
<dbReference type="AlphaFoldDB" id="A0A4Y7SYM3"/>
<feature type="region of interest" description="Disordered" evidence="1">
    <location>
        <begin position="1"/>
        <end position="35"/>
    </location>
</feature>
<comment type="caution">
    <text evidence="3">The sequence shown here is derived from an EMBL/GenBank/DDBJ whole genome shotgun (WGS) entry which is preliminary data.</text>
</comment>
<evidence type="ECO:0000313" key="4">
    <source>
        <dbReference type="Proteomes" id="UP000298030"/>
    </source>
</evidence>
<dbReference type="InterPro" id="IPR051681">
    <property type="entry name" value="Ser/Thr_Kinases-Pseudokinases"/>
</dbReference>
<keyword evidence="4" id="KW-1185">Reference proteome</keyword>
<protein>
    <submittedName>
        <fullName evidence="3">Kinase-like protein</fullName>
    </submittedName>
</protein>
<dbReference type="Gene3D" id="1.10.510.10">
    <property type="entry name" value="Transferase(Phosphotransferase) domain 1"/>
    <property type="match status" value="1"/>
</dbReference>
<dbReference type="PANTHER" id="PTHR44329">
    <property type="entry name" value="SERINE/THREONINE-PROTEIN KINASE TNNI3K-RELATED"/>
    <property type="match status" value="1"/>
</dbReference>
<gene>
    <name evidence="3" type="ORF">FA13DRAFT_1737162</name>
</gene>
<dbReference type="Proteomes" id="UP000298030">
    <property type="component" value="Unassembled WGS sequence"/>
</dbReference>
<proteinExistence type="predicted"/>
<feature type="domain" description="Protein kinase" evidence="2">
    <location>
        <begin position="110"/>
        <end position="390"/>
    </location>
</feature>
<organism evidence="3 4">
    <name type="scientific">Coprinellus micaceus</name>
    <name type="common">Glistening ink-cap mushroom</name>
    <name type="synonym">Coprinus micaceus</name>
    <dbReference type="NCBI Taxonomy" id="71717"/>
    <lineage>
        <taxon>Eukaryota</taxon>
        <taxon>Fungi</taxon>
        <taxon>Dikarya</taxon>
        <taxon>Basidiomycota</taxon>
        <taxon>Agaricomycotina</taxon>
        <taxon>Agaricomycetes</taxon>
        <taxon>Agaricomycetidae</taxon>
        <taxon>Agaricales</taxon>
        <taxon>Agaricineae</taxon>
        <taxon>Psathyrellaceae</taxon>
        <taxon>Coprinellus</taxon>
    </lineage>
</organism>